<organism evidence="4 5">
    <name type="scientific">Toxocara canis</name>
    <name type="common">Canine roundworm</name>
    <dbReference type="NCBI Taxonomy" id="6265"/>
    <lineage>
        <taxon>Eukaryota</taxon>
        <taxon>Metazoa</taxon>
        <taxon>Ecdysozoa</taxon>
        <taxon>Nematoda</taxon>
        <taxon>Chromadorea</taxon>
        <taxon>Rhabditida</taxon>
        <taxon>Spirurina</taxon>
        <taxon>Ascaridomorpha</taxon>
        <taxon>Ascaridoidea</taxon>
        <taxon>Toxocaridae</taxon>
        <taxon>Toxocara</taxon>
    </lineage>
</organism>
<dbReference type="Proteomes" id="UP000050794">
    <property type="component" value="Unassembled WGS sequence"/>
</dbReference>
<name>A0A183V7U4_TOXCA</name>
<accession>A0A183V7U4</accession>
<reference evidence="5" key="1">
    <citation type="submission" date="2016-06" db="UniProtKB">
        <authorList>
            <consortium name="WormBaseParasite"/>
        </authorList>
    </citation>
    <scope>IDENTIFICATION</scope>
</reference>
<dbReference type="EMBL" id="UYWY01023914">
    <property type="protein sequence ID" value="VDM48135.1"/>
    <property type="molecule type" value="Genomic_DNA"/>
</dbReference>
<sequence length="329" mass="36794">MVWNPRILPPPAVPPPVLDESGLVWSVFDQDSKGLMAAKDLINAKANDEEHQCIDPWQDDTPLEWCRKFAWFFNQAAIRYSYWNKTSALINEQKLSSLWKLKRISRQGTTSFNVGKVNVTFNETWCSTFQNVSTLTDIYGLPNEVVEALHFDGFSISQLVHSILTANFSQKFYATETVVVGGVEAVQWIGCERQIGASDKALQVEVAFAGPNSTAPYSPQVQNPIVLSIHIVLYNETNQSVIHYISFDISEIDVPKPSAIEDELDVPRGVYCNGMENTEIRASLPDKFEASFDYTDVYGKIVHDVDVSLLPDIVGFLASFLVYGQTAVL</sequence>
<dbReference type="AlphaFoldDB" id="A0A183V7U4"/>
<evidence type="ECO:0000259" key="1">
    <source>
        <dbReference type="Pfam" id="PF25897"/>
    </source>
</evidence>
<gene>
    <name evidence="3" type="ORF">TCNE_LOCUS16814</name>
</gene>
<keyword evidence="4" id="KW-1185">Reference proteome</keyword>
<protein>
    <submittedName>
        <fullName evidence="5">EF-hand domain-containing protein</fullName>
    </submittedName>
</protein>
<dbReference type="InterPro" id="IPR058830">
    <property type="entry name" value="LolA-like_dom_1st"/>
</dbReference>
<evidence type="ECO:0000313" key="3">
    <source>
        <dbReference type="EMBL" id="VDM48135.1"/>
    </source>
</evidence>
<dbReference type="InterPro" id="IPR058831">
    <property type="entry name" value="LolA-like_dom_2nd"/>
</dbReference>
<dbReference type="WBParaSite" id="TCNE_0001681501-mRNA-1">
    <property type="protein sequence ID" value="TCNE_0001681501-mRNA-1"/>
    <property type="gene ID" value="TCNE_0001681501"/>
</dbReference>
<evidence type="ECO:0000259" key="2">
    <source>
        <dbReference type="Pfam" id="PF25898"/>
    </source>
</evidence>
<feature type="domain" description="LolA-like" evidence="1">
    <location>
        <begin position="76"/>
        <end position="258"/>
    </location>
</feature>
<evidence type="ECO:0000313" key="4">
    <source>
        <dbReference type="Proteomes" id="UP000050794"/>
    </source>
</evidence>
<dbReference type="Pfam" id="PF25898">
    <property type="entry name" value="LolA_2nd_metazoa"/>
    <property type="match status" value="1"/>
</dbReference>
<reference evidence="3 4" key="2">
    <citation type="submission" date="2018-11" db="EMBL/GenBank/DDBJ databases">
        <authorList>
            <consortium name="Pathogen Informatics"/>
        </authorList>
    </citation>
    <scope>NUCLEOTIDE SEQUENCE [LARGE SCALE GENOMIC DNA]</scope>
</reference>
<feature type="domain" description="LolA-like" evidence="2">
    <location>
        <begin position="267"/>
        <end position="307"/>
    </location>
</feature>
<proteinExistence type="predicted"/>
<dbReference type="Pfam" id="PF25897">
    <property type="entry name" value="LolA_1st_nematode"/>
    <property type="match status" value="1"/>
</dbReference>
<evidence type="ECO:0000313" key="5">
    <source>
        <dbReference type="WBParaSite" id="TCNE_0001681501-mRNA-1"/>
    </source>
</evidence>